<organism evidence="2 3">
    <name type="scientific">Desulfovibrio piger</name>
    <dbReference type="NCBI Taxonomy" id="901"/>
    <lineage>
        <taxon>Bacteria</taxon>
        <taxon>Pseudomonadati</taxon>
        <taxon>Thermodesulfobacteriota</taxon>
        <taxon>Desulfovibrionia</taxon>
        <taxon>Desulfovibrionales</taxon>
        <taxon>Desulfovibrionaceae</taxon>
        <taxon>Desulfovibrio</taxon>
    </lineage>
</organism>
<protein>
    <submittedName>
        <fullName evidence="2">Transposase</fullName>
    </submittedName>
</protein>
<evidence type="ECO:0000259" key="1">
    <source>
        <dbReference type="Pfam" id="PF13340"/>
    </source>
</evidence>
<dbReference type="EMBL" id="JABAFY010000008">
    <property type="protein sequence ID" value="NME51600.1"/>
    <property type="molecule type" value="Genomic_DNA"/>
</dbReference>
<sequence length="66" mass="7686">MWTKKDCARQQKLAKTVKRYPSDLTDKEWALVRPLLPPASGEGRRRKTDLREIINALRYLIRSGCS</sequence>
<dbReference type="Proteomes" id="UP000522333">
    <property type="component" value="Unassembled WGS sequence"/>
</dbReference>
<proteinExistence type="predicted"/>
<feature type="non-terminal residue" evidence="2">
    <location>
        <position position="66"/>
    </location>
</feature>
<gene>
    <name evidence="2" type="ORF">HF854_03415</name>
</gene>
<comment type="caution">
    <text evidence="2">The sequence shown here is derived from an EMBL/GenBank/DDBJ whole genome shotgun (WGS) entry which is preliminary data.</text>
</comment>
<name>A0A848C8Q4_9BACT</name>
<accession>A0A848C8Q4</accession>
<dbReference type="Pfam" id="PF13340">
    <property type="entry name" value="DUF4096"/>
    <property type="match status" value="1"/>
</dbReference>
<dbReference type="PANTHER" id="PTHR30007">
    <property type="entry name" value="PHP DOMAIN PROTEIN"/>
    <property type="match status" value="1"/>
</dbReference>
<feature type="domain" description="Insertion element IS402-like" evidence="1">
    <location>
        <begin position="24"/>
        <end position="66"/>
    </location>
</feature>
<dbReference type="RefSeq" id="WP_168935017.1">
    <property type="nucleotide sequence ID" value="NZ_JABAFY010000008.1"/>
</dbReference>
<evidence type="ECO:0000313" key="2">
    <source>
        <dbReference type="EMBL" id="NME51600.1"/>
    </source>
</evidence>
<dbReference type="PANTHER" id="PTHR30007:SF0">
    <property type="entry name" value="TRANSPOSASE"/>
    <property type="match status" value="1"/>
</dbReference>
<dbReference type="InterPro" id="IPR025161">
    <property type="entry name" value="IS402-like_dom"/>
</dbReference>
<reference evidence="2 3" key="1">
    <citation type="submission" date="2020-04" db="EMBL/GenBank/DDBJ databases">
        <authorList>
            <person name="Hitch T.C.A."/>
            <person name="Wylensek D."/>
            <person name="Clavel T."/>
        </authorList>
    </citation>
    <scope>NUCLEOTIDE SEQUENCE [LARGE SCALE GENOMIC DNA]</scope>
    <source>
        <strain evidence="2 3">PG-251-APC-1</strain>
    </source>
</reference>
<dbReference type="AlphaFoldDB" id="A0A848C8Q4"/>
<evidence type="ECO:0000313" key="3">
    <source>
        <dbReference type="Proteomes" id="UP000522333"/>
    </source>
</evidence>